<evidence type="ECO:0000313" key="2">
    <source>
        <dbReference type="EMBL" id="MFD3394259.1"/>
    </source>
</evidence>
<evidence type="ECO:0000256" key="1">
    <source>
        <dbReference type="SAM" id="Phobius"/>
    </source>
</evidence>
<keyword evidence="1" id="KW-1133">Transmembrane helix</keyword>
<dbReference type="EMBL" id="JBBKXZ010000002">
    <property type="protein sequence ID" value="MFD3394259.1"/>
    <property type="molecule type" value="Genomic_DNA"/>
</dbReference>
<name>A0ABW6DBI8_9BACT</name>
<comment type="caution">
    <text evidence="2">The sequence shown here is derived from an EMBL/GenBank/DDBJ whole genome shotgun (WGS) entry which is preliminary data.</text>
</comment>
<keyword evidence="1" id="KW-0812">Transmembrane</keyword>
<feature type="transmembrane region" description="Helical" evidence="1">
    <location>
        <begin position="47"/>
        <end position="70"/>
    </location>
</feature>
<proteinExistence type="predicted"/>
<sequence length="72" mass="8666">MKPHSRKLYQLVRAKLHLGERDGSYEEESHISVDFVIRAFEKMERELIRWMFILWIGQVAITFMMISLLVKN</sequence>
<gene>
    <name evidence="2" type="ORF">U0R10_06475</name>
</gene>
<dbReference type="RefSeq" id="WP_377983142.1">
    <property type="nucleotide sequence ID" value="NZ_JBBKXZ010000002.1"/>
</dbReference>
<dbReference type="Proteomes" id="UP001598138">
    <property type="component" value="Unassembled WGS sequence"/>
</dbReference>
<protein>
    <submittedName>
        <fullName evidence="2">Uncharacterized protein</fullName>
    </submittedName>
</protein>
<reference evidence="2 3" key="1">
    <citation type="submission" date="2024-03" db="EMBL/GenBank/DDBJ databases">
        <title>Aquirufa genome sequencing.</title>
        <authorList>
            <person name="Pitt A."/>
            <person name="Hahn M.W."/>
        </authorList>
    </citation>
    <scope>NUCLEOTIDE SEQUENCE [LARGE SCALE GENOMIC DNA]</scope>
    <source>
        <strain evidence="2 3">OSTEICH-129V</strain>
    </source>
</reference>
<keyword evidence="3" id="KW-1185">Reference proteome</keyword>
<organism evidence="2 3">
    <name type="scientific">Aquirufa avitistagni</name>
    <dbReference type="NCBI Taxonomy" id="3104728"/>
    <lineage>
        <taxon>Bacteria</taxon>
        <taxon>Pseudomonadati</taxon>
        <taxon>Bacteroidota</taxon>
        <taxon>Cytophagia</taxon>
        <taxon>Cytophagales</taxon>
        <taxon>Flectobacillaceae</taxon>
        <taxon>Aquirufa</taxon>
    </lineage>
</organism>
<keyword evidence="1" id="KW-0472">Membrane</keyword>
<accession>A0ABW6DBI8</accession>
<evidence type="ECO:0000313" key="3">
    <source>
        <dbReference type="Proteomes" id="UP001598138"/>
    </source>
</evidence>